<evidence type="ECO:0000313" key="1">
    <source>
        <dbReference type="EMBL" id="KAF1972658.1"/>
    </source>
</evidence>
<gene>
    <name evidence="1" type="ORF">BU23DRAFT_155627</name>
</gene>
<sequence length="195" mass="22774">MPSDQVAQFRPDLTRAFLSHWTSRLTPHLRNVLAFLERVYEFGTELFEYKYIRFVDIYSMMIHEVGHIMKGMPESSLQEEIYHCEDKYRRYSSIFSHHKDDIITPMPSFEQLWRSFAILSNILLLRTAVGLIPALAKWCMAGSFVVGYQADAFEYTQHYDTRYTHLIQTIVEKQPVYVDLPSSFPGDAGQDTLFG</sequence>
<protein>
    <submittedName>
        <fullName evidence="1">Uncharacterized protein</fullName>
    </submittedName>
</protein>
<reference evidence="1" key="1">
    <citation type="journal article" date="2020" name="Stud. Mycol.">
        <title>101 Dothideomycetes genomes: a test case for predicting lifestyles and emergence of pathogens.</title>
        <authorList>
            <person name="Haridas S."/>
            <person name="Albert R."/>
            <person name="Binder M."/>
            <person name="Bloem J."/>
            <person name="Labutti K."/>
            <person name="Salamov A."/>
            <person name="Andreopoulos B."/>
            <person name="Baker S."/>
            <person name="Barry K."/>
            <person name="Bills G."/>
            <person name="Bluhm B."/>
            <person name="Cannon C."/>
            <person name="Castanera R."/>
            <person name="Culley D."/>
            <person name="Daum C."/>
            <person name="Ezra D."/>
            <person name="Gonzalez J."/>
            <person name="Henrissat B."/>
            <person name="Kuo A."/>
            <person name="Liang C."/>
            <person name="Lipzen A."/>
            <person name="Lutzoni F."/>
            <person name="Magnuson J."/>
            <person name="Mondo S."/>
            <person name="Nolan M."/>
            <person name="Ohm R."/>
            <person name="Pangilinan J."/>
            <person name="Park H.-J."/>
            <person name="Ramirez L."/>
            <person name="Alfaro M."/>
            <person name="Sun H."/>
            <person name="Tritt A."/>
            <person name="Yoshinaga Y."/>
            <person name="Zwiers L.-H."/>
            <person name="Turgeon B."/>
            <person name="Goodwin S."/>
            <person name="Spatafora J."/>
            <person name="Crous P."/>
            <person name="Grigoriev I."/>
        </authorList>
    </citation>
    <scope>NUCLEOTIDE SEQUENCE</scope>
    <source>
        <strain evidence="1">CBS 107.79</strain>
    </source>
</reference>
<keyword evidence="2" id="KW-1185">Reference proteome</keyword>
<accession>A0A6A5V719</accession>
<organism evidence="1 2">
    <name type="scientific">Bimuria novae-zelandiae CBS 107.79</name>
    <dbReference type="NCBI Taxonomy" id="1447943"/>
    <lineage>
        <taxon>Eukaryota</taxon>
        <taxon>Fungi</taxon>
        <taxon>Dikarya</taxon>
        <taxon>Ascomycota</taxon>
        <taxon>Pezizomycotina</taxon>
        <taxon>Dothideomycetes</taxon>
        <taxon>Pleosporomycetidae</taxon>
        <taxon>Pleosporales</taxon>
        <taxon>Massarineae</taxon>
        <taxon>Didymosphaeriaceae</taxon>
        <taxon>Bimuria</taxon>
    </lineage>
</organism>
<dbReference type="OrthoDB" id="21204at2759"/>
<dbReference type="EMBL" id="ML976685">
    <property type="protein sequence ID" value="KAF1972658.1"/>
    <property type="molecule type" value="Genomic_DNA"/>
</dbReference>
<name>A0A6A5V719_9PLEO</name>
<dbReference type="Proteomes" id="UP000800036">
    <property type="component" value="Unassembled WGS sequence"/>
</dbReference>
<evidence type="ECO:0000313" key="2">
    <source>
        <dbReference type="Proteomes" id="UP000800036"/>
    </source>
</evidence>
<proteinExistence type="predicted"/>
<dbReference type="AlphaFoldDB" id="A0A6A5V719"/>